<keyword evidence="2" id="KW-1185">Reference proteome</keyword>
<protein>
    <submittedName>
        <fullName evidence="1">S-adenosyl-L-methionine-dependent methyltransferases superfamily protein</fullName>
    </submittedName>
</protein>
<comment type="caution">
    <text evidence="1">The sequence shown here is derived from an EMBL/GenBank/DDBJ whole genome shotgun (WGS) entry which is preliminary data.</text>
</comment>
<gene>
    <name evidence="1" type="ORF">OWV82_012789</name>
</gene>
<accession>A0ACC1XS90</accession>
<dbReference type="Proteomes" id="UP001164539">
    <property type="component" value="Chromosome 7"/>
</dbReference>
<dbReference type="EMBL" id="CM051400">
    <property type="protein sequence ID" value="KAJ4714280.1"/>
    <property type="molecule type" value="Genomic_DNA"/>
</dbReference>
<name>A0ACC1XS90_MELAZ</name>
<reference evidence="1 2" key="1">
    <citation type="journal article" date="2023" name="Science">
        <title>Complex scaffold remodeling in plant triterpene biosynthesis.</title>
        <authorList>
            <person name="De La Pena R."/>
            <person name="Hodgson H."/>
            <person name="Liu J.C."/>
            <person name="Stephenson M.J."/>
            <person name="Martin A.C."/>
            <person name="Owen C."/>
            <person name="Harkess A."/>
            <person name="Leebens-Mack J."/>
            <person name="Jimenez L.E."/>
            <person name="Osbourn A."/>
            <person name="Sattely E.S."/>
        </authorList>
    </citation>
    <scope>NUCLEOTIDE SEQUENCE [LARGE SCALE GENOMIC DNA]</scope>
    <source>
        <strain evidence="2">cv. JPN11</strain>
        <tissue evidence="1">Leaf</tissue>
    </source>
</reference>
<proteinExistence type="predicted"/>
<keyword evidence="1" id="KW-0808">Transferase</keyword>
<organism evidence="1 2">
    <name type="scientific">Melia azedarach</name>
    <name type="common">Chinaberry tree</name>
    <dbReference type="NCBI Taxonomy" id="155640"/>
    <lineage>
        <taxon>Eukaryota</taxon>
        <taxon>Viridiplantae</taxon>
        <taxon>Streptophyta</taxon>
        <taxon>Embryophyta</taxon>
        <taxon>Tracheophyta</taxon>
        <taxon>Spermatophyta</taxon>
        <taxon>Magnoliopsida</taxon>
        <taxon>eudicotyledons</taxon>
        <taxon>Gunneridae</taxon>
        <taxon>Pentapetalae</taxon>
        <taxon>rosids</taxon>
        <taxon>malvids</taxon>
        <taxon>Sapindales</taxon>
        <taxon>Meliaceae</taxon>
        <taxon>Melia</taxon>
    </lineage>
</organism>
<evidence type="ECO:0000313" key="1">
    <source>
        <dbReference type="EMBL" id="KAJ4714280.1"/>
    </source>
</evidence>
<sequence length="883" mass="99563">MALGKRGLKRSSSSTTSTVTTIVLIGLCVFGIWMLAGDTFATPKATKSTTNTGTLSDSAISLSSEPETIKTVEKKDQTIFHDNPGVLPRDAIQTDEPKQTQHTNNNAQKNHATTGAESGSDKKGKEDPSNGADSKNISDEQKVKKIIEDSSHGLQGKESAEEQMKQRQGETQISEESTLTENQQVDEQHTKHDFESNTKANEEMIKQQLQEDAGNQTTFLETPNQISDEDKQQRIKEHQVQHVQQKHEIPYSSFSDETNPQPLAPAQLEYQAENVNKTEKPANSKEKAKLKRIKEHKPTNSNSGETFPGGSSTEIPKESTESKKSWSTQATQSEHEKDRRKEESRSNENINGYAWHLCNETTGPDFIPCLDNVKAIRKLRSTKHYEHRERHCPEEGPSCLVPLPQGYKIPIAWPKSRDKIWYRNVPNAMLAQVKGHQNWIKVTGEFLTFPGGGTQFIHGALHYIDFIQKAVPNIGWGNRSRVVLDVGCGVASFGGYLFERDVLTMSFAPKDEHEAQVQFALERGIPAISAVMGSQRLPFPSNVFDVVHCARCRVPWHAEGGKLLMELNRLLRPGGYFVWSATPVYRKLEEDAAIWKGMSNLTVSICWELVTIKMDKLNSAGLAIYRKPATNQCYEKRNHKIPPICKNEDDPNAAWNVPLHACLHRLHVSKAERGSRWPEEWPLRLQKAPYWLNSSQMGIYGKPAPQDFTKDYEHWKNVVSTSYMKGLGISWSNVRNVMDMRAVYGGFAAALKDLQVWVMNVVTIDSPDTLPIIYDRGLFGIYHDWCESFSTYPRSYDLLHADHLFSQLKRRCKLVPVMAEVDRIVRPGGKIIVRDKSSTIGEIESLLKSLHWEVHFTFSKDEAGILSAQKGQWRPDTYQASSS</sequence>
<keyword evidence="1" id="KW-0489">Methyltransferase</keyword>
<evidence type="ECO:0000313" key="2">
    <source>
        <dbReference type="Proteomes" id="UP001164539"/>
    </source>
</evidence>